<dbReference type="Pfam" id="PF08241">
    <property type="entry name" value="Methyltransf_11"/>
    <property type="match status" value="1"/>
</dbReference>
<dbReference type="CDD" id="cd02440">
    <property type="entry name" value="AdoMet_MTases"/>
    <property type="match status" value="1"/>
</dbReference>
<reference evidence="3" key="1">
    <citation type="submission" date="2016-11" db="EMBL/GenBank/DDBJ databases">
        <authorList>
            <person name="Varghese N."/>
            <person name="Submissions S."/>
        </authorList>
    </citation>
    <scope>NUCLEOTIDE SEQUENCE [LARGE SCALE GENOMIC DNA]</scope>
    <source>
        <strain evidence="3">DSM 13643</strain>
    </source>
</reference>
<evidence type="ECO:0000259" key="1">
    <source>
        <dbReference type="Pfam" id="PF08241"/>
    </source>
</evidence>
<accession>A0A1M5R7D9</accession>
<dbReference type="EMBL" id="FQXO01000005">
    <property type="protein sequence ID" value="SHH22242.1"/>
    <property type="molecule type" value="Genomic_DNA"/>
</dbReference>
<evidence type="ECO:0000313" key="2">
    <source>
        <dbReference type="EMBL" id="SHH22242.1"/>
    </source>
</evidence>
<dbReference type="PANTHER" id="PTHR43861">
    <property type="entry name" value="TRANS-ACONITATE 2-METHYLTRANSFERASE-RELATED"/>
    <property type="match status" value="1"/>
</dbReference>
<dbReference type="Gene3D" id="3.40.50.150">
    <property type="entry name" value="Vaccinia Virus protein VP39"/>
    <property type="match status" value="1"/>
</dbReference>
<dbReference type="GO" id="GO:0008757">
    <property type="term" value="F:S-adenosylmethionine-dependent methyltransferase activity"/>
    <property type="evidence" value="ECO:0007669"/>
    <property type="project" value="InterPro"/>
</dbReference>
<gene>
    <name evidence="2" type="ORF">SAMN02745135_00098</name>
</gene>
<keyword evidence="2" id="KW-0489">Methyltransferase</keyword>
<evidence type="ECO:0000313" key="3">
    <source>
        <dbReference type="Proteomes" id="UP000183967"/>
    </source>
</evidence>
<proteinExistence type="predicted"/>
<dbReference type="AlphaFoldDB" id="A0A1M5R7D9"/>
<name>A0A1M5R7D9_9FIRM</name>
<dbReference type="SUPFAM" id="SSF53335">
    <property type="entry name" value="S-adenosyl-L-methionine-dependent methyltransferases"/>
    <property type="match status" value="1"/>
</dbReference>
<dbReference type="GO" id="GO:0032259">
    <property type="term" value="P:methylation"/>
    <property type="evidence" value="ECO:0007669"/>
    <property type="project" value="UniProtKB-KW"/>
</dbReference>
<protein>
    <submittedName>
        <fullName evidence="2">Methyltransferase domain-containing protein</fullName>
    </submittedName>
</protein>
<dbReference type="RefSeq" id="WP_073194509.1">
    <property type="nucleotide sequence ID" value="NZ_FQXO01000005.1"/>
</dbReference>
<sequence>MFNSKKNMEEVLEYYNRGLEVDRLQCGIGKIEFERTKDIISRYLSKEKLVIYDIGGGAGAYSRWLAKLGHEVHLFDLSPKLIEIAREKSKNESENSIYKIELADARQINRPDGSADIVLLMGPLYHLTERRERLLALKEAKRVLKEDGVMIVAAITRFGSTLYGLSVYGEKNNLIEEDEFMKMIERELTDGQHIRPEKYPGFIARAYFHLPDELTNEITEVGLKHEKNIAVEGPVWIVPAFEEKWNFEDSRRRMLKIAKIVEEEKSIMGMSPHFVAIARKK</sequence>
<dbReference type="InterPro" id="IPR013216">
    <property type="entry name" value="Methyltransf_11"/>
</dbReference>
<keyword evidence="2" id="KW-0808">Transferase</keyword>
<dbReference type="InterPro" id="IPR029063">
    <property type="entry name" value="SAM-dependent_MTases_sf"/>
</dbReference>
<dbReference type="Proteomes" id="UP000183967">
    <property type="component" value="Unassembled WGS sequence"/>
</dbReference>
<dbReference type="OrthoDB" id="9810615at2"/>
<feature type="domain" description="Methyltransferase type 11" evidence="1">
    <location>
        <begin position="53"/>
        <end position="152"/>
    </location>
</feature>
<organism evidence="2 3">
    <name type="scientific">Caloranaerobacter azorensis DSM 13643</name>
    <dbReference type="NCBI Taxonomy" id="1121264"/>
    <lineage>
        <taxon>Bacteria</taxon>
        <taxon>Bacillati</taxon>
        <taxon>Bacillota</taxon>
        <taxon>Tissierellia</taxon>
        <taxon>Tissierellales</taxon>
        <taxon>Thermohalobacteraceae</taxon>
        <taxon>Caloranaerobacter</taxon>
    </lineage>
</organism>
<keyword evidence="3" id="KW-1185">Reference proteome</keyword>